<keyword evidence="9 12" id="KW-1133">Transmembrane helix</keyword>
<feature type="transmembrane region" description="Helical" evidence="12">
    <location>
        <begin position="6"/>
        <end position="25"/>
    </location>
</feature>
<protein>
    <recommendedName>
        <fullName evidence="12">Undecaprenyl-phosphate alpha-N-acetylglucosaminyl 1-phosphate transferase</fullName>
        <ecNumber evidence="12">2.7.8.33</ecNumber>
    </recommendedName>
    <alternativeName>
        <fullName evidence="12">UDP-GlcNAc:undecaprenyl-phosphate GlcNAc-1-phosphate transferase</fullName>
    </alternativeName>
    <alternativeName>
        <fullName evidence="12">Undecaprenyl-phosphate GlcNAc-1-phosphate transferase</fullName>
    </alternativeName>
</protein>
<keyword evidence="11 12" id="KW-0464">Manganese</keyword>
<dbReference type="EMBL" id="SJXE01000001">
    <property type="protein sequence ID" value="TCI05417.1"/>
    <property type="molecule type" value="Genomic_DNA"/>
</dbReference>
<evidence type="ECO:0000256" key="3">
    <source>
        <dbReference type="ARBA" id="ARBA00022519"/>
    </source>
</evidence>
<evidence type="ECO:0000256" key="2">
    <source>
        <dbReference type="ARBA" id="ARBA00022475"/>
    </source>
</evidence>
<dbReference type="GO" id="GO:0016740">
    <property type="term" value="F:transferase activity"/>
    <property type="evidence" value="ECO:0007669"/>
    <property type="project" value="UniProtKB-KW"/>
</dbReference>
<comment type="subcellular location">
    <subcellularLocation>
        <location evidence="12">Cell inner membrane</location>
        <topology evidence="12">Multi-pass membrane protein</topology>
    </subcellularLocation>
    <subcellularLocation>
        <location evidence="1">Cell membrane</location>
        <topology evidence="1">Multi-pass membrane protein</topology>
    </subcellularLocation>
</comment>
<keyword evidence="7 12" id="KW-0460">Magnesium</keyword>
<sequence>MDITLSLLTAFLCSFFSIKILKPLAEQVGLVDKPNERKNHVGHIPLVGGISTFIGVLIASVLWLPHSAELRIYIIASAMMVFIGVLDDKYDLSVRVRLVGQILIASLMIFGVNAYIADLGDLVGLGNIHLGWLGIPFTYLAMLGAINAFNMVDGIDGLVGSLSITTFTSLALLFLFNSDQQLATFPLMIATATFPYLLFNLGLPGGRFKKIFMGDAGSMFIGLSVVWLLATGSQGENPAFRAVTALWIIAIPLMDMAAIMYRRMQKGQSPFKPDRDHLHHIFMRAGFSARQSLLIITVLAVIFASVGIAGELMTIPSWMMFVGFLGVFTLYCYSLQHIWRIVSFVRHNVTHEQ</sequence>
<comment type="caution">
    <text evidence="13">The sequence shown here is derived from an EMBL/GenBank/DDBJ whole genome shotgun (WGS) entry which is preliminary data.</text>
</comment>
<evidence type="ECO:0000256" key="8">
    <source>
        <dbReference type="ARBA" id="ARBA00022985"/>
    </source>
</evidence>
<evidence type="ECO:0000256" key="1">
    <source>
        <dbReference type="ARBA" id="ARBA00004651"/>
    </source>
</evidence>
<reference evidence="13 14" key="1">
    <citation type="submission" date="2019-02" db="EMBL/GenBank/DDBJ databases">
        <title>Corallincola luteus sp. nov., a marine bacterium isolated from surface sediment of Bohai Sea in China.</title>
        <authorList>
            <person name="Ren Q."/>
        </authorList>
    </citation>
    <scope>NUCLEOTIDE SEQUENCE [LARGE SCALE GENOMIC DNA]</scope>
    <source>
        <strain evidence="13 14">DASS28</strain>
    </source>
</reference>
<dbReference type="NCBIfam" id="TIGR02380">
    <property type="entry name" value="ECA_wecA"/>
    <property type="match status" value="1"/>
</dbReference>
<dbReference type="Pfam" id="PF00953">
    <property type="entry name" value="Glycos_transf_4"/>
    <property type="match status" value="1"/>
</dbReference>
<dbReference type="Proteomes" id="UP000292554">
    <property type="component" value="Unassembled WGS sequence"/>
</dbReference>
<evidence type="ECO:0000256" key="11">
    <source>
        <dbReference type="ARBA" id="ARBA00023211"/>
    </source>
</evidence>
<keyword evidence="8 12" id="KW-0448">Lipopolysaccharide biosynthesis</keyword>
<feature type="transmembrane region" description="Helical" evidence="12">
    <location>
        <begin position="315"/>
        <end position="333"/>
    </location>
</feature>
<evidence type="ECO:0000256" key="5">
    <source>
        <dbReference type="ARBA" id="ARBA00022679"/>
    </source>
</evidence>
<keyword evidence="4 12" id="KW-0328">Glycosyltransferase</keyword>
<feature type="transmembrane region" description="Helical" evidence="12">
    <location>
        <begin position="242"/>
        <end position="261"/>
    </location>
</feature>
<evidence type="ECO:0000256" key="4">
    <source>
        <dbReference type="ARBA" id="ARBA00022676"/>
    </source>
</evidence>
<feature type="transmembrane region" description="Helical" evidence="12">
    <location>
        <begin position="158"/>
        <end position="176"/>
    </location>
</feature>
<feature type="transmembrane region" description="Helical" evidence="12">
    <location>
        <begin position="46"/>
        <end position="64"/>
    </location>
</feature>
<feature type="transmembrane region" description="Helical" evidence="12">
    <location>
        <begin position="70"/>
        <end position="86"/>
    </location>
</feature>
<keyword evidence="5 12" id="KW-0808">Transferase</keyword>
<keyword evidence="2 12" id="KW-1003">Cell membrane</keyword>
<comment type="catalytic activity">
    <reaction evidence="12">
        <text>di-trans,octa-cis-undecaprenyl phosphate + UDP-N-acetyl-alpha-D-glucosamine = N-acetyl-alpha-D-glucosaminyl-di-trans,octa-cis-undecaprenyl diphosphate + UMP</text>
        <dbReference type="Rhea" id="RHEA:28090"/>
        <dbReference type="ChEBI" id="CHEBI:57705"/>
        <dbReference type="ChEBI" id="CHEBI:57865"/>
        <dbReference type="ChEBI" id="CHEBI:60392"/>
        <dbReference type="ChEBI" id="CHEBI:62959"/>
        <dbReference type="EC" id="2.7.8.33"/>
    </reaction>
</comment>
<keyword evidence="3 12" id="KW-0997">Cell inner membrane</keyword>
<dbReference type="EC" id="2.7.8.33" evidence="12"/>
<comment type="cofactor">
    <cofactor evidence="12">
        <name>Mn(2+)</name>
        <dbReference type="ChEBI" id="CHEBI:29035"/>
    </cofactor>
</comment>
<feature type="transmembrane region" description="Helical" evidence="12">
    <location>
        <begin position="98"/>
        <end position="116"/>
    </location>
</feature>
<dbReference type="PANTHER" id="PTHR22926">
    <property type="entry name" value="PHOSPHO-N-ACETYLMURAMOYL-PENTAPEPTIDE-TRANSFERASE"/>
    <property type="match status" value="1"/>
</dbReference>
<organism evidence="13 14">
    <name type="scientific">Corallincola luteus</name>
    <dbReference type="NCBI Taxonomy" id="1775177"/>
    <lineage>
        <taxon>Bacteria</taxon>
        <taxon>Pseudomonadati</taxon>
        <taxon>Pseudomonadota</taxon>
        <taxon>Gammaproteobacteria</taxon>
        <taxon>Alteromonadales</taxon>
        <taxon>Psychromonadaceae</taxon>
        <taxon>Corallincola</taxon>
    </lineage>
</organism>
<keyword evidence="14" id="KW-1185">Reference proteome</keyword>
<evidence type="ECO:0000256" key="6">
    <source>
        <dbReference type="ARBA" id="ARBA00022692"/>
    </source>
</evidence>
<dbReference type="HAMAP" id="MF_02030">
    <property type="entry name" value="WecA_Gammaproteo"/>
    <property type="match status" value="1"/>
</dbReference>
<comment type="function">
    <text evidence="12">Catalyzes the transfer of the GlcNAc-1-phosphate moiety from UDP-GlcNAc onto the carrier lipid undecaprenyl phosphate (C55-P), yielding GlcNAc-pyrophosphoryl-undecaprenyl (GlcNAc-PP-C55).</text>
</comment>
<gene>
    <name evidence="12 13" type="primary">wecA</name>
    <name evidence="13" type="ORF">EZV61_05560</name>
</gene>
<evidence type="ECO:0000256" key="9">
    <source>
        <dbReference type="ARBA" id="ARBA00022989"/>
    </source>
</evidence>
<proteinExistence type="inferred from homology"/>
<evidence type="ECO:0000256" key="10">
    <source>
        <dbReference type="ARBA" id="ARBA00023136"/>
    </source>
</evidence>
<dbReference type="CDD" id="cd06853">
    <property type="entry name" value="GT_WecA_like"/>
    <property type="match status" value="1"/>
</dbReference>
<feature type="transmembrane region" description="Helical" evidence="12">
    <location>
        <begin position="211"/>
        <end position="230"/>
    </location>
</feature>
<feature type="transmembrane region" description="Helical" evidence="12">
    <location>
        <begin position="128"/>
        <end position="146"/>
    </location>
</feature>
<name>A0ABY2AQW6_9GAMM</name>
<dbReference type="InterPro" id="IPR012750">
    <property type="entry name" value="ECA_WecA-rel"/>
</dbReference>
<comment type="pathway">
    <text evidence="12">Bacterial outer membrane biogenesis; LPS O-antigen biosynthesis.</text>
</comment>
<dbReference type="InterPro" id="IPR000715">
    <property type="entry name" value="Glycosyl_transferase_4"/>
</dbReference>
<evidence type="ECO:0000256" key="7">
    <source>
        <dbReference type="ARBA" id="ARBA00022842"/>
    </source>
</evidence>
<comment type="cofactor">
    <cofactor evidence="12">
        <name>Mg(2+)</name>
        <dbReference type="ChEBI" id="CHEBI:18420"/>
    </cofactor>
</comment>
<keyword evidence="10 12" id="KW-0472">Membrane</keyword>
<accession>A0ABY2AQW6</accession>
<dbReference type="PANTHER" id="PTHR22926:SF3">
    <property type="entry name" value="UNDECAPRENYL-PHOSPHATE ALPHA-N-ACETYLGLUCOSAMINYL 1-PHOSPHATE TRANSFERASE"/>
    <property type="match status" value="1"/>
</dbReference>
<evidence type="ECO:0000313" key="13">
    <source>
        <dbReference type="EMBL" id="TCI05417.1"/>
    </source>
</evidence>
<feature type="transmembrane region" description="Helical" evidence="12">
    <location>
        <begin position="182"/>
        <end position="199"/>
    </location>
</feature>
<comment type="similarity">
    <text evidence="12">Belongs to the glycosyltransferase 4 family. WecA subfamily.</text>
</comment>
<keyword evidence="6 12" id="KW-0812">Transmembrane</keyword>
<evidence type="ECO:0000313" key="14">
    <source>
        <dbReference type="Proteomes" id="UP000292554"/>
    </source>
</evidence>
<evidence type="ECO:0000256" key="12">
    <source>
        <dbReference type="HAMAP-Rule" id="MF_02030"/>
    </source>
</evidence>
<feature type="transmembrane region" description="Helical" evidence="12">
    <location>
        <begin position="292"/>
        <end position="309"/>
    </location>
</feature>
<dbReference type="RefSeq" id="WP_131414565.1">
    <property type="nucleotide sequence ID" value="NZ_SJXE01000001.1"/>
</dbReference>